<dbReference type="InterPro" id="IPR010985">
    <property type="entry name" value="Ribbon_hlx_hlx"/>
</dbReference>
<reference evidence="1" key="1">
    <citation type="submission" date="2018-05" db="EMBL/GenBank/DDBJ databases">
        <authorList>
            <person name="Lanie J.A."/>
            <person name="Ng W.-L."/>
            <person name="Kazmierczak K.M."/>
            <person name="Andrzejewski T.M."/>
            <person name="Davidsen T.M."/>
            <person name="Wayne K.J."/>
            <person name="Tettelin H."/>
            <person name="Glass J.I."/>
            <person name="Rusch D."/>
            <person name="Podicherti R."/>
            <person name="Tsui H.-C.T."/>
            <person name="Winkler M.E."/>
        </authorList>
    </citation>
    <scope>NUCLEOTIDE SEQUENCE</scope>
</reference>
<dbReference type="SUPFAM" id="SSF47598">
    <property type="entry name" value="Ribbon-helix-helix"/>
    <property type="match status" value="1"/>
</dbReference>
<evidence type="ECO:0000313" key="1">
    <source>
        <dbReference type="EMBL" id="SVB00741.1"/>
    </source>
</evidence>
<sequence length="196" mass="21830">MAKKREKPEEPAEITLSIRLTKEQREHVADAAKELGCSTTRLIKTAALERAVHVLNVRRATSFDFRETARWVAGLLFREPTFGLGDSEIENDERGEQGRSWRIASDSPELNLGQILEMAKRTAERDVAEDGQGGLEVAILPQRGTCCADLSGYRELLRVTRLGGVEFWRLVLDVGEVTFARELGTEAPEPIDPEAV</sequence>
<dbReference type="GO" id="GO:0006355">
    <property type="term" value="P:regulation of DNA-templated transcription"/>
    <property type="evidence" value="ECO:0007669"/>
    <property type="project" value="InterPro"/>
</dbReference>
<organism evidence="1">
    <name type="scientific">marine metagenome</name>
    <dbReference type="NCBI Taxonomy" id="408172"/>
    <lineage>
        <taxon>unclassified sequences</taxon>
        <taxon>metagenomes</taxon>
        <taxon>ecological metagenomes</taxon>
    </lineage>
</organism>
<protein>
    <submittedName>
        <fullName evidence="1">Uncharacterized protein</fullName>
    </submittedName>
</protein>
<accession>A0A382AHI5</accession>
<gene>
    <name evidence="1" type="ORF">METZ01_LOCUS153595</name>
</gene>
<dbReference type="EMBL" id="UINC01025342">
    <property type="protein sequence ID" value="SVB00741.1"/>
    <property type="molecule type" value="Genomic_DNA"/>
</dbReference>
<name>A0A382AHI5_9ZZZZ</name>
<proteinExistence type="predicted"/>
<dbReference type="AlphaFoldDB" id="A0A382AHI5"/>